<feature type="transmembrane region" description="Helical" evidence="6">
    <location>
        <begin position="390"/>
        <end position="409"/>
    </location>
</feature>
<feature type="transmembrane region" description="Helical" evidence="6">
    <location>
        <begin position="451"/>
        <end position="470"/>
    </location>
</feature>
<keyword evidence="5 6" id="KW-0472">Membrane</keyword>
<keyword evidence="4 6" id="KW-1133">Transmembrane helix</keyword>
<dbReference type="OrthoDB" id="10262656at2759"/>
<dbReference type="GO" id="GO:0022857">
    <property type="term" value="F:transmembrane transporter activity"/>
    <property type="evidence" value="ECO:0007669"/>
    <property type="project" value="InterPro"/>
</dbReference>
<gene>
    <name evidence="8" type="primary">benK</name>
    <name evidence="8" type="ORF">SNAT2548_LOCUS17505</name>
</gene>
<dbReference type="SUPFAM" id="SSF103473">
    <property type="entry name" value="MFS general substrate transporter"/>
    <property type="match status" value="1"/>
</dbReference>
<keyword evidence="2" id="KW-0813">Transport</keyword>
<evidence type="ECO:0000256" key="1">
    <source>
        <dbReference type="ARBA" id="ARBA00004141"/>
    </source>
</evidence>
<sequence>MSDGFVTVGQCIEGLPIGVFVWELLLCAFLASFWLGALNEPTPFALGLLNTDWAYNELNVQAVLAAMGVGNAISLLLAGWFSDKSGRAHVIRCLILATVSCGFLVQSSRTLGQTLCARFLLGLTSGGLLAAMIPLVAELLPARQRGFYLTVWCCGRPAGALLAVLLSCLLPRLDWTNFVFMMTAPAVVVYVLCRLDVMPESPRYLYLAGRREEGFVTLAEMYDKEMMCLPWGPDSVSLTTSSEVKEVKSGLRSLAHSDAAITAWLCLVVFFSHCASQCMRAWIPTILATGSPHQSPVMLLALSLLQAEDPKPPASGLSLLSAGPNLDRHLVMVAAQGYMLEVCGIVLCAAISFALTRRLLVRGALFAAAVLAVGATLAERRNMWLTAGPLFGLALIANSAVSNFLLVFACERFPTSSRASAVGLVLFFGQVAELFAPAMGVIMLNRFSVQSAVLAFNSLYFVAFLISFQLPLPGHHEKTLHDIEA</sequence>
<dbReference type="EMBL" id="CAJNDS010002113">
    <property type="protein sequence ID" value="CAE7334651.1"/>
    <property type="molecule type" value="Genomic_DNA"/>
</dbReference>
<dbReference type="InterPro" id="IPR036259">
    <property type="entry name" value="MFS_trans_sf"/>
</dbReference>
<organism evidence="8 9">
    <name type="scientific">Symbiodinium natans</name>
    <dbReference type="NCBI Taxonomy" id="878477"/>
    <lineage>
        <taxon>Eukaryota</taxon>
        <taxon>Sar</taxon>
        <taxon>Alveolata</taxon>
        <taxon>Dinophyceae</taxon>
        <taxon>Suessiales</taxon>
        <taxon>Symbiodiniaceae</taxon>
        <taxon>Symbiodinium</taxon>
    </lineage>
</organism>
<feature type="transmembrane region" description="Helical" evidence="6">
    <location>
        <begin position="58"/>
        <end position="78"/>
    </location>
</feature>
<evidence type="ECO:0000259" key="7">
    <source>
        <dbReference type="PROSITE" id="PS50850"/>
    </source>
</evidence>
<feature type="transmembrane region" description="Helical" evidence="6">
    <location>
        <begin position="330"/>
        <end position="353"/>
    </location>
</feature>
<dbReference type="GO" id="GO:0016020">
    <property type="term" value="C:membrane"/>
    <property type="evidence" value="ECO:0007669"/>
    <property type="project" value="UniProtKB-SubCell"/>
</dbReference>
<dbReference type="PANTHER" id="PTHR23511:SF34">
    <property type="entry name" value="SYNAPTIC VESICLE GLYCOPROTEIN 2"/>
    <property type="match status" value="1"/>
</dbReference>
<protein>
    <submittedName>
        <fullName evidence="8">BenK protein</fullName>
    </submittedName>
</protein>
<dbReference type="Pfam" id="PF07690">
    <property type="entry name" value="MFS_1"/>
    <property type="match status" value="1"/>
</dbReference>
<evidence type="ECO:0000256" key="3">
    <source>
        <dbReference type="ARBA" id="ARBA00022692"/>
    </source>
</evidence>
<evidence type="ECO:0000256" key="6">
    <source>
        <dbReference type="SAM" id="Phobius"/>
    </source>
</evidence>
<dbReference type="InterPro" id="IPR005829">
    <property type="entry name" value="Sugar_transporter_CS"/>
</dbReference>
<feature type="transmembrane region" description="Helical" evidence="6">
    <location>
        <begin position="119"/>
        <end position="140"/>
    </location>
</feature>
<proteinExistence type="predicted"/>
<evidence type="ECO:0000256" key="5">
    <source>
        <dbReference type="ARBA" id="ARBA00023136"/>
    </source>
</evidence>
<feature type="transmembrane region" description="Helical" evidence="6">
    <location>
        <begin position="147"/>
        <end position="169"/>
    </location>
</feature>
<dbReference type="PANTHER" id="PTHR23511">
    <property type="entry name" value="SYNAPTIC VESICLE GLYCOPROTEIN 2"/>
    <property type="match status" value="1"/>
</dbReference>
<name>A0A812NSL0_9DINO</name>
<dbReference type="Proteomes" id="UP000604046">
    <property type="component" value="Unassembled WGS sequence"/>
</dbReference>
<comment type="caution">
    <text evidence="8">The sequence shown here is derived from an EMBL/GenBank/DDBJ whole genome shotgun (WGS) entry which is preliminary data.</text>
</comment>
<evidence type="ECO:0000256" key="4">
    <source>
        <dbReference type="ARBA" id="ARBA00022989"/>
    </source>
</evidence>
<keyword evidence="9" id="KW-1185">Reference proteome</keyword>
<feature type="transmembrane region" description="Helical" evidence="6">
    <location>
        <begin position="421"/>
        <end position="444"/>
    </location>
</feature>
<feature type="transmembrane region" description="Helical" evidence="6">
    <location>
        <begin position="90"/>
        <end position="107"/>
    </location>
</feature>
<feature type="transmembrane region" description="Helical" evidence="6">
    <location>
        <begin position="175"/>
        <end position="193"/>
    </location>
</feature>
<feature type="domain" description="Major facilitator superfamily (MFS) profile" evidence="7">
    <location>
        <begin position="20"/>
        <end position="475"/>
    </location>
</feature>
<dbReference type="PROSITE" id="PS00217">
    <property type="entry name" value="SUGAR_TRANSPORT_2"/>
    <property type="match status" value="1"/>
</dbReference>
<dbReference type="Gene3D" id="1.20.1250.20">
    <property type="entry name" value="MFS general substrate transporter like domains"/>
    <property type="match status" value="1"/>
</dbReference>
<accession>A0A812NSL0</accession>
<evidence type="ECO:0000256" key="2">
    <source>
        <dbReference type="ARBA" id="ARBA00022448"/>
    </source>
</evidence>
<keyword evidence="3 6" id="KW-0812">Transmembrane</keyword>
<feature type="transmembrane region" description="Helical" evidence="6">
    <location>
        <begin position="359"/>
        <end position="378"/>
    </location>
</feature>
<feature type="transmembrane region" description="Helical" evidence="6">
    <location>
        <begin position="20"/>
        <end position="38"/>
    </location>
</feature>
<dbReference type="AlphaFoldDB" id="A0A812NSL0"/>
<evidence type="ECO:0000313" key="9">
    <source>
        <dbReference type="Proteomes" id="UP000604046"/>
    </source>
</evidence>
<dbReference type="InterPro" id="IPR020846">
    <property type="entry name" value="MFS_dom"/>
</dbReference>
<evidence type="ECO:0000313" key="8">
    <source>
        <dbReference type="EMBL" id="CAE7334651.1"/>
    </source>
</evidence>
<comment type="subcellular location">
    <subcellularLocation>
        <location evidence="1">Membrane</location>
        <topology evidence="1">Multi-pass membrane protein</topology>
    </subcellularLocation>
</comment>
<reference evidence="8" key="1">
    <citation type="submission" date="2021-02" db="EMBL/GenBank/DDBJ databases">
        <authorList>
            <person name="Dougan E. K."/>
            <person name="Rhodes N."/>
            <person name="Thang M."/>
            <person name="Chan C."/>
        </authorList>
    </citation>
    <scope>NUCLEOTIDE SEQUENCE</scope>
</reference>
<dbReference type="PROSITE" id="PS50850">
    <property type="entry name" value="MFS"/>
    <property type="match status" value="1"/>
</dbReference>
<dbReference type="InterPro" id="IPR011701">
    <property type="entry name" value="MFS"/>
</dbReference>